<reference evidence="2 3" key="1">
    <citation type="submission" date="2020-02" db="EMBL/GenBank/DDBJ databases">
        <title>Genome sequence of the type strain CCBAU10050 of Rhizobium daejeonense.</title>
        <authorList>
            <person name="Gao J."/>
            <person name="Sun J."/>
        </authorList>
    </citation>
    <scope>NUCLEOTIDE SEQUENCE [LARGE SCALE GENOMIC DNA]</scope>
    <source>
        <strain evidence="2 3">CCBAU10050</strain>
    </source>
</reference>
<evidence type="ECO:0000259" key="1">
    <source>
        <dbReference type="Pfam" id="PF08975"/>
    </source>
</evidence>
<dbReference type="AlphaFoldDB" id="A0A6M1S2Q5"/>
<evidence type="ECO:0000313" key="2">
    <source>
        <dbReference type="EMBL" id="NGO62678.1"/>
    </source>
</evidence>
<dbReference type="SUPFAM" id="SSF55144">
    <property type="entry name" value="LigT-like"/>
    <property type="match status" value="1"/>
</dbReference>
<dbReference type="Gene3D" id="3.90.1140.10">
    <property type="entry name" value="Cyclic phosphodiesterase"/>
    <property type="match status" value="1"/>
</dbReference>
<dbReference type="InterPro" id="IPR015069">
    <property type="entry name" value="2H-PEstase_DUF1868"/>
</dbReference>
<accession>A0A6M1S2Q5</accession>
<dbReference type="Pfam" id="PF08975">
    <property type="entry name" value="2H-phosphodiest"/>
    <property type="match status" value="1"/>
</dbReference>
<gene>
    <name evidence="2" type="ORF">G6N76_03255</name>
</gene>
<dbReference type="Proteomes" id="UP000477849">
    <property type="component" value="Unassembled WGS sequence"/>
</dbReference>
<feature type="domain" description="DUF1868" evidence="1">
    <location>
        <begin position="33"/>
        <end position="145"/>
    </location>
</feature>
<protein>
    <submittedName>
        <fullName evidence="2">DUF1868 domain-containing protein</fullName>
    </submittedName>
</protein>
<proteinExistence type="predicted"/>
<organism evidence="2 3">
    <name type="scientific">Rhizobium daejeonense</name>
    <dbReference type="NCBI Taxonomy" id="240521"/>
    <lineage>
        <taxon>Bacteria</taxon>
        <taxon>Pseudomonadati</taxon>
        <taxon>Pseudomonadota</taxon>
        <taxon>Alphaproteobacteria</taxon>
        <taxon>Hyphomicrobiales</taxon>
        <taxon>Rhizobiaceae</taxon>
        <taxon>Rhizobium/Agrobacterium group</taxon>
        <taxon>Rhizobium</taxon>
    </lineage>
</organism>
<keyword evidence="3" id="KW-1185">Reference proteome</keyword>
<dbReference type="EMBL" id="JAAKZH010000001">
    <property type="protein sequence ID" value="NGO62678.1"/>
    <property type="molecule type" value="Genomic_DNA"/>
</dbReference>
<name>A0A6M1S2Q5_9HYPH</name>
<comment type="caution">
    <text evidence="2">The sequence shown here is derived from an EMBL/GenBank/DDBJ whole genome shotgun (WGS) entry which is preliminary data.</text>
</comment>
<sequence>MADEPITPDVIPSHLHLFSRTLTQQPLPHFGTRYDSSGQFLPEPGNTIVCHLLPASESEQAIVEARMRYLDMPGANQLAFTPVFSLHMTLFQGIIEYRRKLPFWPADVPLDTPIDDMTAIFMDRLAAFAPDGPFEMEVVEATPAGLTLDGVTADDRARLKSWRNRFSDLLGYRHPDHDHYSFHITFAYPKERFDDETIAAWVPFLDEVVEEIRDRSPAIALRPPAFCAFEDMNHFEELLVFEPS</sequence>
<evidence type="ECO:0000313" key="3">
    <source>
        <dbReference type="Proteomes" id="UP000477849"/>
    </source>
</evidence>
<dbReference type="InterPro" id="IPR009097">
    <property type="entry name" value="Cyclic_Pdiesterase"/>
</dbReference>